<protein>
    <submittedName>
        <fullName evidence="1">Uncharacterized protein</fullName>
    </submittedName>
</protein>
<proteinExistence type="predicted"/>
<comment type="caution">
    <text evidence="1">The sequence shown here is derived from an EMBL/GenBank/DDBJ whole genome shotgun (WGS) entry which is preliminary data.</text>
</comment>
<sequence>MSDTTFDLPAVDDSASTETGIMLLGLDPDRLLACLAVVALADDAGQVAMLVDHVRHGGAQLTMPDLVAAGARRWRSIRPELAEADPSPSTSASLRQAWDRSHRTLTAVFGTVGPAGLVYLTACWLRRADLDDLVATLGGQS</sequence>
<dbReference type="RefSeq" id="WP_187222908.1">
    <property type="nucleotide sequence ID" value="NZ_JABVED010000013.1"/>
</dbReference>
<evidence type="ECO:0000313" key="1">
    <source>
        <dbReference type="EMBL" id="MBC6449855.1"/>
    </source>
</evidence>
<gene>
    <name evidence="1" type="ORF">GPZ80_22090</name>
</gene>
<keyword evidence="2" id="KW-1185">Reference proteome</keyword>
<dbReference type="Pfam" id="PF19685">
    <property type="entry name" value="DUF6187"/>
    <property type="match status" value="1"/>
</dbReference>
<accession>A0ABR7LAY0</accession>
<dbReference type="EMBL" id="JABVED010000013">
    <property type="protein sequence ID" value="MBC6449855.1"/>
    <property type="molecule type" value="Genomic_DNA"/>
</dbReference>
<name>A0ABR7LAY0_9PSEU</name>
<organism evidence="1 2">
    <name type="scientific">Actinokineospora xionganensis</name>
    <dbReference type="NCBI Taxonomy" id="2684470"/>
    <lineage>
        <taxon>Bacteria</taxon>
        <taxon>Bacillati</taxon>
        <taxon>Actinomycetota</taxon>
        <taxon>Actinomycetes</taxon>
        <taxon>Pseudonocardiales</taxon>
        <taxon>Pseudonocardiaceae</taxon>
        <taxon>Actinokineospora</taxon>
    </lineage>
</organism>
<dbReference type="InterPro" id="IPR046178">
    <property type="entry name" value="DUF6187"/>
</dbReference>
<reference evidence="1 2" key="1">
    <citation type="submission" date="2020-06" db="EMBL/GenBank/DDBJ databases">
        <title>Actinokineospora xiongansis sp. nov., isolated from soil of Baiyangdian.</title>
        <authorList>
            <person name="Zhang X."/>
        </authorList>
    </citation>
    <scope>NUCLEOTIDE SEQUENCE [LARGE SCALE GENOMIC DNA]</scope>
    <source>
        <strain evidence="1 2">HBU206404</strain>
    </source>
</reference>
<evidence type="ECO:0000313" key="2">
    <source>
        <dbReference type="Proteomes" id="UP000734823"/>
    </source>
</evidence>
<dbReference type="Proteomes" id="UP000734823">
    <property type="component" value="Unassembled WGS sequence"/>
</dbReference>